<evidence type="ECO:0000313" key="1">
    <source>
        <dbReference type="EMBL" id="QNO17680.1"/>
    </source>
</evidence>
<dbReference type="Proteomes" id="UP000516046">
    <property type="component" value="Chromosome"/>
</dbReference>
<name>A0A7G9WG68_9FIRM</name>
<dbReference type="AlphaFoldDB" id="A0A7G9WG68"/>
<accession>A0A7G9WG68</accession>
<evidence type="ECO:0000313" key="2">
    <source>
        <dbReference type="Proteomes" id="UP000516046"/>
    </source>
</evidence>
<keyword evidence="2" id="KW-1185">Reference proteome</keyword>
<proteinExistence type="predicted"/>
<reference evidence="1 2" key="1">
    <citation type="submission" date="2020-08" db="EMBL/GenBank/DDBJ databases">
        <authorList>
            <person name="Ren C."/>
            <person name="Gu Y."/>
            <person name="Xu Y."/>
        </authorList>
    </citation>
    <scope>NUCLEOTIDE SEQUENCE [LARGE SCALE GENOMIC DNA]</scope>
    <source>
        <strain evidence="1 2">LBM18003</strain>
    </source>
</reference>
<organism evidence="1 2">
    <name type="scientific">Caproicibacterium amylolyticum</name>
    <dbReference type="NCBI Taxonomy" id="2766537"/>
    <lineage>
        <taxon>Bacteria</taxon>
        <taxon>Bacillati</taxon>
        <taxon>Bacillota</taxon>
        <taxon>Clostridia</taxon>
        <taxon>Eubacteriales</taxon>
        <taxon>Oscillospiraceae</taxon>
        <taxon>Caproicibacterium</taxon>
    </lineage>
</organism>
<gene>
    <name evidence="1" type="ORF">H6X83_12235</name>
</gene>
<sequence>MEEKTCEKKIHFYRAISEPSFKASESTNNSERLRDLFNGVFSEGKSCYEYDNNDVKNRFEILSIDNKELFATYSKEEVSINPLMQIRDRITNATEDILNNAQEALEYYTFFYVNFSNGILAVIFNKQASLDNALREYCFEKNYRLSLLPFIADDKESVLHLFKKIKHITFTFTKESASDYKCMPEIRDSGIEIDGLQIKLKVSKHRESIIKYLVSLRDGIYSSVKVDGKSNDDIDQSFDLIQKSFMRKSSILLSTNPKNHLDDIKSAMQKEINKISHNKII</sequence>
<dbReference type="KEGG" id="caml:H6X83_12235"/>
<protein>
    <submittedName>
        <fullName evidence="1">Uncharacterized protein</fullName>
    </submittedName>
</protein>
<dbReference type="EMBL" id="CP060696">
    <property type="protein sequence ID" value="QNO17680.1"/>
    <property type="molecule type" value="Genomic_DNA"/>
</dbReference>
<dbReference type="RefSeq" id="WP_212506744.1">
    <property type="nucleotide sequence ID" value="NZ_CP060696.1"/>
</dbReference>